<comment type="pathway">
    <text evidence="11">Porphyrin-containing compound metabolism.</text>
</comment>
<evidence type="ECO:0000256" key="12">
    <source>
        <dbReference type="SAM" id="MobiDB-lite"/>
    </source>
</evidence>
<comment type="subcellular location">
    <subcellularLocation>
        <location evidence="1">Membrane</location>
        <topology evidence="1">Multi-pass membrane protein</topology>
    </subcellularLocation>
</comment>
<keyword evidence="6" id="KW-0560">Oxidoreductase</keyword>
<dbReference type="GO" id="GO:0016491">
    <property type="term" value="F:oxidoreductase activity"/>
    <property type="evidence" value="ECO:0007669"/>
    <property type="project" value="UniProtKB-KW"/>
</dbReference>
<keyword evidence="5 13" id="KW-1133">Transmembrane helix</keyword>
<dbReference type="GO" id="GO:0016020">
    <property type="term" value="C:membrane"/>
    <property type="evidence" value="ECO:0007669"/>
    <property type="project" value="UniProtKB-SubCell"/>
</dbReference>
<evidence type="ECO:0000256" key="11">
    <source>
        <dbReference type="ARBA" id="ARBA00023444"/>
    </source>
</evidence>
<evidence type="ECO:0000256" key="9">
    <source>
        <dbReference type="ARBA" id="ARBA00023136"/>
    </source>
</evidence>
<dbReference type="Proteomes" id="UP000198520">
    <property type="component" value="Unassembled WGS sequence"/>
</dbReference>
<evidence type="ECO:0000256" key="1">
    <source>
        <dbReference type="ARBA" id="ARBA00004141"/>
    </source>
</evidence>
<evidence type="ECO:0000256" key="4">
    <source>
        <dbReference type="ARBA" id="ARBA00022723"/>
    </source>
</evidence>
<feature type="transmembrane region" description="Helical" evidence="13">
    <location>
        <begin position="242"/>
        <end position="264"/>
    </location>
</feature>
<keyword evidence="15" id="KW-1185">Reference proteome</keyword>
<dbReference type="AlphaFoldDB" id="A0A1I2F0D8"/>
<dbReference type="STRING" id="285351.SAMN04488035_1022"/>
<dbReference type="InterPro" id="IPR003780">
    <property type="entry name" value="COX15/CtaA_fam"/>
</dbReference>
<evidence type="ECO:0000256" key="2">
    <source>
        <dbReference type="ARBA" id="ARBA00022475"/>
    </source>
</evidence>
<dbReference type="EMBL" id="FONZ01000002">
    <property type="protein sequence ID" value="SFE98136.1"/>
    <property type="molecule type" value="Genomic_DNA"/>
</dbReference>
<keyword evidence="8" id="KW-0350">Heme biosynthesis</keyword>
<evidence type="ECO:0000313" key="14">
    <source>
        <dbReference type="EMBL" id="SFE98136.1"/>
    </source>
</evidence>
<evidence type="ECO:0000256" key="5">
    <source>
        <dbReference type="ARBA" id="ARBA00022989"/>
    </source>
</evidence>
<feature type="transmembrane region" description="Helical" evidence="13">
    <location>
        <begin position="300"/>
        <end position="322"/>
    </location>
</feature>
<keyword evidence="9 13" id="KW-0472">Membrane</keyword>
<keyword evidence="7" id="KW-0408">Iron</keyword>
<keyword evidence="4" id="KW-0479">Metal-binding</keyword>
<feature type="transmembrane region" description="Helical" evidence="13">
    <location>
        <begin position="47"/>
        <end position="66"/>
    </location>
</feature>
<feature type="transmembrane region" description="Helical" evidence="13">
    <location>
        <begin position="199"/>
        <end position="222"/>
    </location>
</feature>
<keyword evidence="2" id="KW-1003">Cell membrane</keyword>
<accession>A0A1I2F0D8</accession>
<dbReference type="GO" id="GO:0006784">
    <property type="term" value="P:heme A biosynthetic process"/>
    <property type="evidence" value="ECO:0007669"/>
    <property type="project" value="InterPro"/>
</dbReference>
<dbReference type="PANTHER" id="PTHR35457">
    <property type="entry name" value="HEME A SYNTHASE"/>
    <property type="match status" value="1"/>
</dbReference>
<feature type="transmembrane region" description="Helical" evidence="13">
    <location>
        <begin position="133"/>
        <end position="154"/>
    </location>
</feature>
<organism evidence="14 15">
    <name type="scientific">Flavimobilis marinus</name>
    <dbReference type="NCBI Taxonomy" id="285351"/>
    <lineage>
        <taxon>Bacteria</taxon>
        <taxon>Bacillati</taxon>
        <taxon>Actinomycetota</taxon>
        <taxon>Actinomycetes</taxon>
        <taxon>Micrococcales</taxon>
        <taxon>Jonesiaceae</taxon>
        <taxon>Flavimobilis</taxon>
    </lineage>
</organism>
<dbReference type="GO" id="GO:0046872">
    <property type="term" value="F:metal ion binding"/>
    <property type="evidence" value="ECO:0007669"/>
    <property type="project" value="UniProtKB-KW"/>
</dbReference>
<name>A0A1I2F0D8_9MICO</name>
<feature type="transmembrane region" description="Helical" evidence="13">
    <location>
        <begin position="276"/>
        <end position="294"/>
    </location>
</feature>
<dbReference type="Pfam" id="PF02628">
    <property type="entry name" value="COX15-CtaA"/>
    <property type="match status" value="1"/>
</dbReference>
<keyword evidence="10" id="KW-1015">Disulfide bond</keyword>
<evidence type="ECO:0000256" key="10">
    <source>
        <dbReference type="ARBA" id="ARBA00023157"/>
    </source>
</evidence>
<evidence type="ECO:0000256" key="6">
    <source>
        <dbReference type="ARBA" id="ARBA00023002"/>
    </source>
</evidence>
<feature type="transmembrane region" description="Helical" evidence="13">
    <location>
        <begin position="104"/>
        <end position="121"/>
    </location>
</feature>
<evidence type="ECO:0000313" key="15">
    <source>
        <dbReference type="Proteomes" id="UP000198520"/>
    </source>
</evidence>
<feature type="compositionally biased region" description="Basic and acidic residues" evidence="12">
    <location>
        <begin position="1"/>
        <end position="19"/>
    </location>
</feature>
<protein>
    <submittedName>
        <fullName evidence="14">Cytochrome c oxidase assembly protein subunit 15</fullName>
    </submittedName>
</protein>
<reference evidence="15" key="1">
    <citation type="submission" date="2016-10" db="EMBL/GenBank/DDBJ databases">
        <authorList>
            <person name="Varghese N."/>
            <person name="Submissions S."/>
        </authorList>
    </citation>
    <scope>NUCLEOTIDE SEQUENCE [LARGE SCALE GENOMIC DNA]</scope>
    <source>
        <strain evidence="15">DSM 19083</strain>
    </source>
</reference>
<evidence type="ECO:0000256" key="13">
    <source>
        <dbReference type="SAM" id="Phobius"/>
    </source>
</evidence>
<dbReference type="InterPro" id="IPR050450">
    <property type="entry name" value="COX15/CtaA_HemeA_synthase"/>
</dbReference>
<proteinExistence type="predicted"/>
<sequence length="346" mass="36578">MRRVTHLPDRRDARRDYRRSVSTPTELDAPLATPPTGRLARWARPALVANLVAQIGIVVTGGLVRLTGSGLGCSTWPQCEPGQFAPELHAATSIHPYIEFGNRTLTGVLVVVAALVVLTVWPDRTRAKSFRLLALAPLAGVLLQAVIGGITVLVDLHPAVVGGHMLISLALIAVSMLLLHRAGEGDGPPLRVVHPAAWIGARVTAVVAVPMLVLGVIVTGAGPHSGDEEVGYRFAVDPALMARFHALSVWLFVLALVATCWYLWRHPAPAGARRASLTLLALTVAQGVVGYVQYFAGLPIALVAIHMLGAGVVTAAAVWFVLTTRERGVLVEAEAEAIADDEDATA</sequence>
<evidence type="ECO:0000256" key="8">
    <source>
        <dbReference type="ARBA" id="ARBA00023133"/>
    </source>
</evidence>
<feature type="transmembrane region" description="Helical" evidence="13">
    <location>
        <begin position="160"/>
        <end position="179"/>
    </location>
</feature>
<feature type="region of interest" description="Disordered" evidence="12">
    <location>
        <begin position="1"/>
        <end position="34"/>
    </location>
</feature>
<dbReference type="PANTHER" id="PTHR35457:SF1">
    <property type="entry name" value="HEME A SYNTHASE"/>
    <property type="match status" value="1"/>
</dbReference>
<gene>
    <name evidence="14" type="ORF">SAMN04488035_1022</name>
</gene>
<evidence type="ECO:0000256" key="7">
    <source>
        <dbReference type="ARBA" id="ARBA00023004"/>
    </source>
</evidence>
<keyword evidence="3 13" id="KW-0812">Transmembrane</keyword>
<evidence type="ECO:0000256" key="3">
    <source>
        <dbReference type="ARBA" id="ARBA00022692"/>
    </source>
</evidence>